<dbReference type="Proteomes" id="UP000095651">
    <property type="component" value="Unassembled WGS sequence"/>
</dbReference>
<sequence length="217" mass="24053">MNHSLKWSFFSSLALSLILGISGVCHADSLAGAKEETMWGEEYTDTDTGKGMLAVRCQVFQGFQGAVTIHFTGMAGGRTFTVSLDKDGDYIANLSLAGEQYKVTGVMAISELREYDCHVEPNTVCVEAGRISICKVFVKPGSIQKFSEETETQITEQAEKQEIAERKKQTEQIKPAVEKEMFKTEPDWRHIPVLGILGTVLILSCAGSLFYLRKRDK</sequence>
<evidence type="ECO:0000313" key="4">
    <source>
        <dbReference type="Proteomes" id="UP000095651"/>
    </source>
</evidence>
<proteinExistence type="predicted"/>
<evidence type="ECO:0000256" key="1">
    <source>
        <dbReference type="SAM" id="Phobius"/>
    </source>
</evidence>
<keyword evidence="1" id="KW-1133">Transmembrane helix</keyword>
<accession>A0A174BZ72</accession>
<protein>
    <submittedName>
        <fullName evidence="3">Uncharacterized protein</fullName>
    </submittedName>
</protein>
<feature type="signal peptide" evidence="2">
    <location>
        <begin position="1"/>
        <end position="27"/>
    </location>
</feature>
<keyword evidence="1" id="KW-0812">Transmembrane</keyword>
<name>A0A174BZ72_9FIRM</name>
<keyword evidence="1" id="KW-0472">Membrane</keyword>
<evidence type="ECO:0000256" key="2">
    <source>
        <dbReference type="SAM" id="SignalP"/>
    </source>
</evidence>
<feature type="chain" id="PRO_5008018781" evidence="2">
    <location>
        <begin position="28"/>
        <end position="217"/>
    </location>
</feature>
<dbReference type="EMBL" id="CYZE01000003">
    <property type="protein sequence ID" value="CUO06521.1"/>
    <property type="molecule type" value="Genomic_DNA"/>
</dbReference>
<organism evidence="3 4">
    <name type="scientific">Hungatella hathewayi</name>
    <dbReference type="NCBI Taxonomy" id="154046"/>
    <lineage>
        <taxon>Bacteria</taxon>
        <taxon>Bacillati</taxon>
        <taxon>Bacillota</taxon>
        <taxon>Clostridia</taxon>
        <taxon>Lachnospirales</taxon>
        <taxon>Lachnospiraceae</taxon>
        <taxon>Hungatella</taxon>
    </lineage>
</organism>
<evidence type="ECO:0000313" key="3">
    <source>
        <dbReference type="EMBL" id="CUO06521.1"/>
    </source>
</evidence>
<dbReference type="AlphaFoldDB" id="A0A174BZ72"/>
<keyword evidence="2" id="KW-0732">Signal</keyword>
<reference evidence="3 4" key="1">
    <citation type="submission" date="2015-09" db="EMBL/GenBank/DDBJ databases">
        <authorList>
            <consortium name="Pathogen Informatics"/>
        </authorList>
    </citation>
    <scope>NUCLEOTIDE SEQUENCE [LARGE SCALE GENOMIC DNA]</scope>
    <source>
        <strain evidence="3 4">2789STDY5608850</strain>
    </source>
</reference>
<feature type="transmembrane region" description="Helical" evidence="1">
    <location>
        <begin position="191"/>
        <end position="212"/>
    </location>
</feature>
<gene>
    <name evidence="3" type="ORF">ERS852407_01791</name>
</gene>
<dbReference type="RefSeq" id="WP_055654271.1">
    <property type="nucleotide sequence ID" value="NZ_CABIXC010000003.1"/>
</dbReference>